<evidence type="ECO:0000259" key="1">
    <source>
        <dbReference type="Pfam" id="PF01593"/>
    </source>
</evidence>
<evidence type="ECO:0000313" key="3">
    <source>
        <dbReference type="Proteomes" id="UP000784294"/>
    </source>
</evidence>
<dbReference type="Proteomes" id="UP000784294">
    <property type="component" value="Unassembled WGS sequence"/>
</dbReference>
<reference evidence="2" key="1">
    <citation type="submission" date="2018-11" db="EMBL/GenBank/DDBJ databases">
        <authorList>
            <consortium name="Pathogen Informatics"/>
        </authorList>
    </citation>
    <scope>NUCLEOTIDE SEQUENCE</scope>
</reference>
<accession>A0A448WP41</accession>
<evidence type="ECO:0000313" key="2">
    <source>
        <dbReference type="EMBL" id="VEL16630.1"/>
    </source>
</evidence>
<dbReference type="Gene3D" id="3.50.50.60">
    <property type="entry name" value="FAD/NAD(P)-binding domain"/>
    <property type="match status" value="1"/>
</dbReference>
<dbReference type="SUPFAM" id="SSF51905">
    <property type="entry name" value="FAD/NAD(P)-binding domain"/>
    <property type="match status" value="1"/>
</dbReference>
<gene>
    <name evidence="2" type="ORF">PXEA_LOCUS10070</name>
</gene>
<dbReference type="AlphaFoldDB" id="A0A448WP41"/>
<comment type="caution">
    <text evidence="2">The sequence shown here is derived from an EMBL/GenBank/DDBJ whole genome shotgun (WGS) entry which is preliminary data.</text>
</comment>
<dbReference type="InterPro" id="IPR002937">
    <property type="entry name" value="Amino_oxidase"/>
</dbReference>
<dbReference type="OrthoDB" id="7777654at2759"/>
<protein>
    <recommendedName>
        <fullName evidence="1">Amine oxidase domain-containing protein</fullName>
    </recommendedName>
</protein>
<sequence length="326" mass="36553">MEYGRRFDVIVLGAGISGLAAAKILAKEGLKCIVLEARNRHGGRIHTIRLNGPLPVSPVAQANSDSETIQPCQKHQTLTLDLGANYLHGCVLNQESQPLFTLAHRLRLKSSPAAGDVLGPHRGWECPEVAAWRDNFTGELIPLHEVTEMSFLLDRCLVSALAIAKRCLISKAKRRSLNSSLRLLYKTGHRVSLELTPREKGIFDSLFARYIAYVNPPNRLSPFLNLGPHFEADAMAGLADEPDHPSAASKIFYIDWLQRKRDHIRTKGPEASHARRVGYKWEDRLVLSGFGRMTDFLAEGVEIHYNTVVRHVDWTNASTSYIRMWC</sequence>
<feature type="domain" description="Amine oxidase" evidence="1">
    <location>
        <begin position="16"/>
        <end position="317"/>
    </location>
</feature>
<proteinExistence type="predicted"/>
<dbReference type="GO" id="GO:0016491">
    <property type="term" value="F:oxidoreductase activity"/>
    <property type="evidence" value="ECO:0007669"/>
    <property type="project" value="InterPro"/>
</dbReference>
<dbReference type="PANTHER" id="PTHR10742">
    <property type="entry name" value="FLAVIN MONOAMINE OXIDASE"/>
    <property type="match status" value="1"/>
</dbReference>
<dbReference type="InterPro" id="IPR050281">
    <property type="entry name" value="Flavin_monoamine_oxidase"/>
</dbReference>
<organism evidence="2 3">
    <name type="scientific">Protopolystoma xenopodis</name>
    <dbReference type="NCBI Taxonomy" id="117903"/>
    <lineage>
        <taxon>Eukaryota</taxon>
        <taxon>Metazoa</taxon>
        <taxon>Spiralia</taxon>
        <taxon>Lophotrochozoa</taxon>
        <taxon>Platyhelminthes</taxon>
        <taxon>Monogenea</taxon>
        <taxon>Polyopisthocotylea</taxon>
        <taxon>Polystomatidea</taxon>
        <taxon>Polystomatidae</taxon>
        <taxon>Protopolystoma</taxon>
    </lineage>
</organism>
<dbReference type="PANTHER" id="PTHR10742:SF410">
    <property type="entry name" value="LYSINE-SPECIFIC HISTONE DEMETHYLASE 2"/>
    <property type="match status" value="1"/>
</dbReference>
<name>A0A448WP41_9PLAT</name>
<dbReference type="EMBL" id="CAAALY010029287">
    <property type="protein sequence ID" value="VEL16630.1"/>
    <property type="molecule type" value="Genomic_DNA"/>
</dbReference>
<dbReference type="InterPro" id="IPR036188">
    <property type="entry name" value="FAD/NAD-bd_sf"/>
</dbReference>
<dbReference type="Pfam" id="PF01593">
    <property type="entry name" value="Amino_oxidase"/>
    <property type="match status" value="1"/>
</dbReference>
<keyword evidence="3" id="KW-1185">Reference proteome</keyword>